<organism evidence="1 2">
    <name type="scientific">Nostoc flagelliforme CCNUN1</name>
    <dbReference type="NCBI Taxonomy" id="2038116"/>
    <lineage>
        <taxon>Bacteria</taxon>
        <taxon>Bacillati</taxon>
        <taxon>Cyanobacteriota</taxon>
        <taxon>Cyanophyceae</taxon>
        <taxon>Nostocales</taxon>
        <taxon>Nostocaceae</taxon>
        <taxon>Nostoc</taxon>
    </lineage>
</organism>
<evidence type="ECO:0000313" key="1">
    <source>
        <dbReference type="EMBL" id="AUB34416.1"/>
    </source>
</evidence>
<protein>
    <submittedName>
        <fullName evidence="1">Uncharacterized protein</fullName>
    </submittedName>
</protein>
<gene>
    <name evidence="1" type="ORF">COO91_00236</name>
</gene>
<proteinExistence type="predicted"/>
<evidence type="ECO:0000313" key="2">
    <source>
        <dbReference type="Proteomes" id="UP000232003"/>
    </source>
</evidence>
<reference evidence="1 2" key="1">
    <citation type="submission" date="2017-11" db="EMBL/GenBank/DDBJ databases">
        <title>Complete genome of a free-living desiccation-tolerant cyanobacterium and its photosynthetic adaptation to extreme terrestrial habitat.</title>
        <authorList>
            <person name="Shang J."/>
        </authorList>
    </citation>
    <scope>NUCLEOTIDE SEQUENCE [LARGE SCALE GENOMIC DNA]</scope>
    <source>
        <strain evidence="1 2">CCNUN1</strain>
    </source>
</reference>
<dbReference type="AlphaFoldDB" id="A0A2K8SG55"/>
<dbReference type="EMBL" id="CP024785">
    <property type="protein sequence ID" value="AUB34416.1"/>
    <property type="molecule type" value="Genomic_DNA"/>
</dbReference>
<sequence length="44" mass="5256">MITTNVAFACEFYVEYKKEIKLIGCFYYLYFEINTSLINLSPDF</sequence>
<accession>A0A2K8SG55</accession>
<dbReference type="Proteomes" id="UP000232003">
    <property type="component" value="Chromosome"/>
</dbReference>
<name>A0A2K8SG55_9NOSO</name>
<keyword evidence="2" id="KW-1185">Reference proteome</keyword>
<dbReference type="KEGG" id="nfl:COO91_00236"/>